<dbReference type="InterPro" id="IPR027785">
    <property type="entry name" value="UvrD-like_helicase_C"/>
</dbReference>
<dbReference type="PANTHER" id="PTHR11070">
    <property type="entry name" value="UVRD / RECB / PCRA DNA HELICASE FAMILY MEMBER"/>
    <property type="match status" value="1"/>
</dbReference>
<comment type="caution">
    <text evidence="2">The sequence shown here is derived from an EMBL/GenBank/DDBJ whole genome shotgun (WGS) entry which is preliminary data.</text>
</comment>
<name>V8I5G6_STRMT</name>
<accession>V8I5G6</accession>
<dbReference type="GO" id="GO:0043138">
    <property type="term" value="F:3'-5' DNA helicase activity"/>
    <property type="evidence" value="ECO:0007669"/>
    <property type="project" value="TreeGrafter"/>
</dbReference>
<protein>
    <submittedName>
        <fullName evidence="2">RNA helicase</fullName>
    </submittedName>
</protein>
<dbReference type="GO" id="GO:0005829">
    <property type="term" value="C:cytosol"/>
    <property type="evidence" value="ECO:0007669"/>
    <property type="project" value="TreeGrafter"/>
</dbReference>
<dbReference type="PATRIC" id="fig|1415765.3.peg.1117"/>
<dbReference type="PANTHER" id="PTHR11070:SF2">
    <property type="entry name" value="ATP-DEPENDENT DNA HELICASE SRS2"/>
    <property type="match status" value="1"/>
</dbReference>
<evidence type="ECO:0000313" key="2">
    <source>
        <dbReference type="EMBL" id="ETD96250.1"/>
    </source>
</evidence>
<evidence type="ECO:0000313" key="3">
    <source>
        <dbReference type="Proteomes" id="UP000018717"/>
    </source>
</evidence>
<proteinExistence type="predicted"/>
<dbReference type="RefSeq" id="WP_023944076.1">
    <property type="nucleotide sequence ID" value="NZ_AYRR01000006.1"/>
</dbReference>
<dbReference type="Proteomes" id="UP000018717">
    <property type="component" value="Unassembled WGS sequence"/>
</dbReference>
<keyword evidence="2" id="KW-0378">Hydrolase</keyword>
<dbReference type="AlphaFoldDB" id="V8I5G6"/>
<evidence type="ECO:0000259" key="1">
    <source>
        <dbReference type="Pfam" id="PF13538"/>
    </source>
</evidence>
<feature type="domain" description="UvrD-like helicase C-terminal" evidence="1">
    <location>
        <begin position="551"/>
        <end position="601"/>
    </location>
</feature>
<keyword evidence="2" id="KW-0547">Nucleotide-binding</keyword>
<keyword evidence="2" id="KW-0347">Helicase</keyword>
<dbReference type="GO" id="GO:0000725">
    <property type="term" value="P:recombinational repair"/>
    <property type="evidence" value="ECO:0007669"/>
    <property type="project" value="TreeGrafter"/>
</dbReference>
<sequence length="681" mass="78211">MEIVRGVINNSRATESLIKELEKGDIDGTLYLGYPLRAMDELQTSLDAMLVSQTYGLIVFSFNLVDSENDRDELFYQIEYTFRKYPQLRNKRNLAFSPKVWTYTIETRDLTNEDESNPSNIISKLESNKEELSDEVYRNLVSALQKVSTFKSVPIRNISRIDSKGAKIAKIEKAIANLDQWQKKAAFENPEGIQRIRGLAGSGKTVVLAIKAAYLHFQYPDWNIAVTFYTQSLAQQFKRMINAFYREYTDEGINEDRLHILHAWGNSTTEGIYSTICKNLGIIPETYNLALQRYGRGNEFSGIIDTVYNLINDDVEKYDAILIDEAQDMPANFFKLCYRLTKDSHKIVYAYDELQNLSTESMPDLGEMFGTREDGTPIISLENESNKPLKDIMLPVCYRNTRWALTLAHSLGFGIYREQMVQFFNNSQLWTDIGYSIVDGSLEEKQKVSLRRSDASSPEYFNELLDANDSIKVIPAFESSAQQYEWVAEQIERNIMDDELNPEDIMVIFPDAYSSKKEYFKLTAYLERRNIGSNLAGITTQRDVFFMKDNITCSSIYRAKGNECAMVYIVNSNQCYSGSELIKKRNALFTAITRSKAWVTVCGVGEEMTGLFNEAQECINRDFKLNFTVPTDEEISKMRRVHRELTAEDKEAFDLIKKLKKLKSKGVLDDKLLHELSDLVE</sequence>
<dbReference type="InterPro" id="IPR027417">
    <property type="entry name" value="P-loop_NTPase"/>
</dbReference>
<dbReference type="Pfam" id="PF13538">
    <property type="entry name" value="UvrD_C_2"/>
    <property type="match status" value="1"/>
</dbReference>
<dbReference type="GO" id="GO:0005524">
    <property type="term" value="F:ATP binding"/>
    <property type="evidence" value="ECO:0007669"/>
    <property type="project" value="InterPro"/>
</dbReference>
<dbReference type="GO" id="GO:0003677">
    <property type="term" value="F:DNA binding"/>
    <property type="evidence" value="ECO:0007669"/>
    <property type="project" value="InterPro"/>
</dbReference>
<dbReference type="InterPro" id="IPR000212">
    <property type="entry name" value="DNA_helicase_UvrD/REP"/>
</dbReference>
<gene>
    <name evidence="2" type="ORF">U757_05795</name>
</gene>
<keyword evidence="2" id="KW-0067">ATP-binding</keyword>
<organism evidence="2 3">
    <name type="scientific">Streptococcus mitis 21/39</name>
    <dbReference type="NCBI Taxonomy" id="1415765"/>
    <lineage>
        <taxon>Bacteria</taxon>
        <taxon>Bacillati</taxon>
        <taxon>Bacillota</taxon>
        <taxon>Bacilli</taxon>
        <taxon>Lactobacillales</taxon>
        <taxon>Streptococcaceae</taxon>
        <taxon>Streptococcus</taxon>
        <taxon>Streptococcus mitis group</taxon>
    </lineage>
</organism>
<dbReference type="SUPFAM" id="SSF52540">
    <property type="entry name" value="P-loop containing nucleoside triphosphate hydrolases"/>
    <property type="match status" value="1"/>
</dbReference>
<dbReference type="Gene3D" id="3.40.50.300">
    <property type="entry name" value="P-loop containing nucleotide triphosphate hydrolases"/>
    <property type="match status" value="2"/>
</dbReference>
<reference evidence="2 3" key="1">
    <citation type="submission" date="2013-11" db="EMBL/GenBank/DDBJ databases">
        <title>Genome sequencing of Streptococcus mitis strains.</title>
        <authorList>
            <person name="Ikryannikova L.N."/>
            <person name="Ilina E.N."/>
            <person name="Kostryukova E.S."/>
            <person name="Karpova I.Y."/>
            <person name="Semashko T.A."/>
            <person name="Larin A.K."/>
            <person name="Ischenko D.S."/>
            <person name="Savinova T.A."/>
            <person name="Dubovickaya V.A."/>
            <person name="Sidorenko S.V."/>
            <person name="Govorun V.M."/>
        </authorList>
    </citation>
    <scope>NUCLEOTIDE SEQUENCE [LARGE SCALE GENOMIC DNA]</scope>
    <source>
        <strain evidence="2 3">21/39</strain>
    </source>
</reference>
<dbReference type="EMBL" id="AYRR01000006">
    <property type="protein sequence ID" value="ETD96250.1"/>
    <property type="molecule type" value="Genomic_DNA"/>
</dbReference>
<dbReference type="GO" id="GO:0033202">
    <property type="term" value="C:DNA helicase complex"/>
    <property type="evidence" value="ECO:0007669"/>
    <property type="project" value="TreeGrafter"/>
</dbReference>